<comment type="caution">
    <text evidence="2">The sequence shown here is derived from an EMBL/GenBank/DDBJ whole genome shotgun (WGS) entry which is preliminary data.</text>
</comment>
<feature type="region of interest" description="Disordered" evidence="1">
    <location>
        <begin position="1"/>
        <end position="43"/>
    </location>
</feature>
<proteinExistence type="predicted"/>
<feature type="compositionally biased region" description="Basic and acidic residues" evidence="1">
    <location>
        <begin position="8"/>
        <end position="24"/>
    </location>
</feature>
<protein>
    <submittedName>
        <fullName evidence="2">Uncharacterized protein</fullName>
    </submittedName>
</protein>
<accession>A0A0V1GSQ2</accession>
<dbReference type="EMBL" id="JYDP01000295">
    <property type="protein sequence ID" value="KRZ01374.1"/>
    <property type="molecule type" value="Genomic_DNA"/>
</dbReference>
<name>A0A0V1GSQ2_9BILA</name>
<evidence type="ECO:0000313" key="2">
    <source>
        <dbReference type="EMBL" id="KRZ01374.1"/>
    </source>
</evidence>
<evidence type="ECO:0000256" key="1">
    <source>
        <dbReference type="SAM" id="MobiDB-lite"/>
    </source>
</evidence>
<sequence>MSTRRRDRVSEKEPARSDGERTGADPEETNQPTPPGGSLHHQRHAARNLTVVALIVKIYSVAETIILYRRQYSTTL</sequence>
<dbReference type="AlphaFoldDB" id="A0A0V1GSQ2"/>
<dbReference type="Proteomes" id="UP000055024">
    <property type="component" value="Unassembled WGS sequence"/>
</dbReference>
<gene>
    <name evidence="2" type="ORF">T11_17469</name>
</gene>
<keyword evidence="3" id="KW-1185">Reference proteome</keyword>
<reference evidence="2 3" key="1">
    <citation type="submission" date="2015-01" db="EMBL/GenBank/DDBJ databases">
        <title>Evolution of Trichinella species and genotypes.</title>
        <authorList>
            <person name="Korhonen P.K."/>
            <person name="Edoardo P."/>
            <person name="Giuseppe L.R."/>
            <person name="Gasser R.B."/>
        </authorList>
    </citation>
    <scope>NUCLEOTIDE SEQUENCE [LARGE SCALE GENOMIC DNA]</scope>
    <source>
        <strain evidence="2">ISS1029</strain>
    </source>
</reference>
<dbReference type="OrthoDB" id="5920619at2759"/>
<evidence type="ECO:0000313" key="3">
    <source>
        <dbReference type="Proteomes" id="UP000055024"/>
    </source>
</evidence>
<organism evidence="2 3">
    <name type="scientific">Trichinella zimbabwensis</name>
    <dbReference type="NCBI Taxonomy" id="268475"/>
    <lineage>
        <taxon>Eukaryota</taxon>
        <taxon>Metazoa</taxon>
        <taxon>Ecdysozoa</taxon>
        <taxon>Nematoda</taxon>
        <taxon>Enoplea</taxon>
        <taxon>Dorylaimia</taxon>
        <taxon>Trichinellida</taxon>
        <taxon>Trichinellidae</taxon>
        <taxon>Trichinella</taxon>
    </lineage>
</organism>